<dbReference type="EMBL" id="JACCKD010000010">
    <property type="protein sequence ID" value="MBA0128205.1"/>
    <property type="molecule type" value="Genomic_DNA"/>
</dbReference>
<dbReference type="InterPro" id="IPR032710">
    <property type="entry name" value="NTF2-like_dom_sf"/>
</dbReference>
<comment type="caution">
    <text evidence="2">The sequence shown here is derived from an EMBL/GenBank/DDBJ whole genome shotgun (WGS) entry which is preliminary data.</text>
</comment>
<dbReference type="InterPro" id="IPR037401">
    <property type="entry name" value="SnoaL-like"/>
</dbReference>
<name>A0A838AGD6_9PSEU</name>
<reference evidence="2 3" key="1">
    <citation type="submission" date="2020-07" db="EMBL/GenBank/DDBJ databases">
        <title>Genome of Haloechinothrix sp.</title>
        <authorList>
            <person name="Tang S.-K."/>
            <person name="Yang L."/>
            <person name="Zhu W.-Y."/>
        </authorList>
    </citation>
    <scope>NUCLEOTIDE SEQUENCE [LARGE SCALE GENOMIC DNA]</scope>
    <source>
        <strain evidence="2 3">YIM 98757</strain>
    </source>
</reference>
<keyword evidence="3" id="KW-1185">Reference proteome</keyword>
<sequence length="159" mass="18215">MDVATLERIRNLKYRYLRCIDLKRWDELGDTFTEDAVARYGTEALGEPLELDGRDAIVAFMRDNLGPDIITVHAAKHPEITVDGDTATGLWAFEDTVIATEYRVVIRGAAYYEDSYRRCSDGAWRIAATGYERIYEFTHSLDDMPSLRFTANRWAEVAH</sequence>
<feature type="domain" description="SnoaL-like" evidence="1">
    <location>
        <begin position="5"/>
        <end position="127"/>
    </location>
</feature>
<dbReference type="Gene3D" id="3.10.450.50">
    <property type="match status" value="1"/>
</dbReference>
<accession>A0A838AGD6</accession>
<protein>
    <submittedName>
        <fullName evidence="2">Nuclear transport factor 2 family protein</fullName>
    </submittedName>
</protein>
<dbReference type="Proteomes" id="UP000582974">
    <property type="component" value="Unassembled WGS sequence"/>
</dbReference>
<gene>
    <name evidence="2" type="ORF">H0B56_21890</name>
</gene>
<dbReference type="AlphaFoldDB" id="A0A838AGD6"/>
<organism evidence="2 3">
    <name type="scientific">Haloechinothrix aidingensis</name>
    <dbReference type="NCBI Taxonomy" id="2752311"/>
    <lineage>
        <taxon>Bacteria</taxon>
        <taxon>Bacillati</taxon>
        <taxon>Actinomycetota</taxon>
        <taxon>Actinomycetes</taxon>
        <taxon>Pseudonocardiales</taxon>
        <taxon>Pseudonocardiaceae</taxon>
        <taxon>Haloechinothrix</taxon>
    </lineage>
</organism>
<dbReference type="Pfam" id="PF13577">
    <property type="entry name" value="SnoaL_4"/>
    <property type="match status" value="1"/>
</dbReference>
<evidence type="ECO:0000313" key="2">
    <source>
        <dbReference type="EMBL" id="MBA0128205.1"/>
    </source>
</evidence>
<evidence type="ECO:0000313" key="3">
    <source>
        <dbReference type="Proteomes" id="UP000582974"/>
    </source>
</evidence>
<proteinExistence type="predicted"/>
<dbReference type="CDD" id="cd00531">
    <property type="entry name" value="NTF2_like"/>
    <property type="match status" value="1"/>
</dbReference>
<dbReference type="RefSeq" id="WP_180895013.1">
    <property type="nucleotide sequence ID" value="NZ_JACCKD010000010.1"/>
</dbReference>
<evidence type="ECO:0000259" key="1">
    <source>
        <dbReference type="Pfam" id="PF13577"/>
    </source>
</evidence>
<dbReference type="SUPFAM" id="SSF54427">
    <property type="entry name" value="NTF2-like"/>
    <property type="match status" value="1"/>
</dbReference>